<feature type="domain" description="DUF2059" evidence="2">
    <location>
        <begin position="99"/>
        <end position="157"/>
    </location>
</feature>
<accession>A0AAE4GCQ5</accession>
<dbReference type="Pfam" id="PF09832">
    <property type="entry name" value="DUF2059"/>
    <property type="match status" value="1"/>
</dbReference>
<dbReference type="AlphaFoldDB" id="A0AAE4GCQ5"/>
<sequence length="174" mass="19886">MMHHRRILLAVALSALTALSAVSAPARAAPASEDSVRQILEVTQSRQLVDGIMDQQAARMDQVMTAVLAGHKPTPAQQQAMDKMKFRMLNLIRESINWEKMEPAYIRLYRETFTEEEVQSMLDFYRTPAGQAMIHKLPVLMQRNMDLMQQSLIAMQPRMQQIQQDFMAEIKAAK</sequence>
<dbReference type="RefSeq" id="WP_310838771.1">
    <property type="nucleotide sequence ID" value="NZ_JAVLSM010000019.1"/>
</dbReference>
<protein>
    <submittedName>
        <fullName evidence="3">DUF2059 domain-containing protein</fullName>
    </submittedName>
</protein>
<dbReference type="EMBL" id="JAVRAA010000017">
    <property type="protein sequence ID" value="MDT0340009.1"/>
    <property type="molecule type" value="Genomic_DNA"/>
</dbReference>
<organism evidence="3">
    <name type="scientific">Herbaspirillum huttiense subsp. nephrolepidis</name>
    <dbReference type="NCBI Taxonomy" id="3075126"/>
    <lineage>
        <taxon>Bacteria</taxon>
        <taxon>Pseudomonadati</taxon>
        <taxon>Pseudomonadota</taxon>
        <taxon>Betaproteobacteria</taxon>
        <taxon>Burkholderiales</taxon>
        <taxon>Oxalobacteraceae</taxon>
        <taxon>Herbaspirillum</taxon>
    </lineage>
</organism>
<feature type="signal peptide" evidence="1">
    <location>
        <begin position="1"/>
        <end position="28"/>
    </location>
</feature>
<comment type="caution">
    <text evidence="3">The sequence shown here is derived from an EMBL/GenBank/DDBJ whole genome shotgun (WGS) entry which is preliminary data.</text>
</comment>
<reference evidence="3" key="1">
    <citation type="submission" date="2023-02" db="EMBL/GenBank/DDBJ databases">
        <title>Description of Herbaspirillum huttiense subsp. nephrolepsisexaltata and Herbaspirillum huttiense subsp. lycopersicon.</title>
        <authorList>
            <person name="Poudel M."/>
            <person name="Sharma A."/>
            <person name="Goss E."/>
            <person name="Tapia J.H."/>
            <person name="Harmon C.M."/>
            <person name="Jones J.B."/>
        </authorList>
    </citation>
    <scope>NUCLEOTIDE SEQUENCE</scope>
    <source>
        <strain evidence="3">NC40101</strain>
    </source>
</reference>
<evidence type="ECO:0000313" key="3">
    <source>
        <dbReference type="EMBL" id="MDT0340009.1"/>
    </source>
</evidence>
<name>A0AAE4GCQ5_9BURK</name>
<evidence type="ECO:0000259" key="2">
    <source>
        <dbReference type="Pfam" id="PF09832"/>
    </source>
</evidence>
<evidence type="ECO:0000256" key="1">
    <source>
        <dbReference type="SAM" id="SignalP"/>
    </source>
</evidence>
<gene>
    <name evidence="3" type="ORF">RJN63_24495</name>
</gene>
<proteinExistence type="predicted"/>
<keyword evidence="1" id="KW-0732">Signal</keyword>
<feature type="chain" id="PRO_5042173976" evidence="1">
    <location>
        <begin position="29"/>
        <end position="174"/>
    </location>
</feature>
<dbReference type="InterPro" id="IPR018637">
    <property type="entry name" value="DUF2059"/>
</dbReference>